<dbReference type="AlphaFoldDB" id="A0A1W1I0A7"/>
<dbReference type="SUPFAM" id="SSF53335">
    <property type="entry name" value="S-adenosyl-L-methionine-dependent methyltransferases"/>
    <property type="match status" value="1"/>
</dbReference>
<dbReference type="PANTHER" id="PTHR43861">
    <property type="entry name" value="TRANS-ACONITATE 2-METHYLTRANSFERASE-RELATED"/>
    <property type="match status" value="1"/>
</dbReference>
<dbReference type="GO" id="GO:0008168">
    <property type="term" value="F:methyltransferase activity"/>
    <property type="evidence" value="ECO:0007669"/>
    <property type="project" value="UniProtKB-KW"/>
</dbReference>
<dbReference type="Proteomes" id="UP000192042">
    <property type="component" value="Chromosome I"/>
</dbReference>
<dbReference type="GO" id="GO:0032259">
    <property type="term" value="P:methylation"/>
    <property type="evidence" value="ECO:0007669"/>
    <property type="project" value="UniProtKB-KW"/>
</dbReference>
<dbReference type="Gene3D" id="3.40.50.150">
    <property type="entry name" value="Vaccinia Virus protein VP39"/>
    <property type="match status" value="1"/>
</dbReference>
<dbReference type="Pfam" id="PF13649">
    <property type="entry name" value="Methyltransf_25"/>
    <property type="match status" value="1"/>
</dbReference>
<accession>A0A1W1I0A7</accession>
<dbReference type="STRING" id="1325564.NSJP_0240"/>
<organism evidence="4 5">
    <name type="scientific">Nitrospira japonica</name>
    <dbReference type="NCBI Taxonomy" id="1325564"/>
    <lineage>
        <taxon>Bacteria</taxon>
        <taxon>Pseudomonadati</taxon>
        <taxon>Nitrospirota</taxon>
        <taxon>Nitrospiria</taxon>
        <taxon>Nitrospirales</taxon>
        <taxon>Nitrospiraceae</taxon>
        <taxon>Nitrospira</taxon>
    </lineage>
</organism>
<dbReference type="InterPro" id="IPR041698">
    <property type="entry name" value="Methyltransf_25"/>
</dbReference>
<proteinExistence type="predicted"/>
<evidence type="ECO:0000259" key="3">
    <source>
        <dbReference type="Pfam" id="PF13649"/>
    </source>
</evidence>
<feature type="domain" description="Methyltransferase" evidence="3">
    <location>
        <begin position="71"/>
        <end position="164"/>
    </location>
</feature>
<dbReference type="EMBL" id="LT828648">
    <property type="protein sequence ID" value="SLM46412.1"/>
    <property type="molecule type" value="Genomic_DNA"/>
</dbReference>
<evidence type="ECO:0000256" key="1">
    <source>
        <dbReference type="ARBA" id="ARBA00022603"/>
    </source>
</evidence>
<keyword evidence="5" id="KW-1185">Reference proteome</keyword>
<protein>
    <recommendedName>
        <fullName evidence="3">Methyltransferase domain-containing protein</fullName>
    </recommendedName>
</protein>
<dbReference type="OrthoDB" id="3896938at2"/>
<dbReference type="InterPro" id="IPR029063">
    <property type="entry name" value="SAM-dependent_MTases_sf"/>
</dbReference>
<dbReference type="RefSeq" id="WP_080885105.1">
    <property type="nucleotide sequence ID" value="NZ_LT828648.1"/>
</dbReference>
<gene>
    <name evidence="4" type="ORF">NSJP_0240</name>
</gene>
<evidence type="ECO:0000313" key="4">
    <source>
        <dbReference type="EMBL" id="SLM46412.1"/>
    </source>
</evidence>
<evidence type="ECO:0000256" key="2">
    <source>
        <dbReference type="ARBA" id="ARBA00022679"/>
    </source>
</evidence>
<dbReference type="PANTHER" id="PTHR43861:SF1">
    <property type="entry name" value="TRANS-ACONITATE 2-METHYLTRANSFERASE"/>
    <property type="match status" value="1"/>
</dbReference>
<keyword evidence="1" id="KW-0489">Methyltransferase</keyword>
<keyword evidence="2" id="KW-0808">Transferase</keyword>
<dbReference type="KEGG" id="nja:NSJP_0240"/>
<reference evidence="4 5" key="1">
    <citation type="submission" date="2017-03" db="EMBL/GenBank/DDBJ databases">
        <authorList>
            <person name="Afonso C.L."/>
            <person name="Miller P.J."/>
            <person name="Scott M.A."/>
            <person name="Spackman E."/>
            <person name="Goraichik I."/>
            <person name="Dimitrov K.M."/>
            <person name="Suarez D.L."/>
            <person name="Swayne D.E."/>
        </authorList>
    </citation>
    <scope>NUCLEOTIDE SEQUENCE [LARGE SCALE GENOMIC DNA]</scope>
    <source>
        <strain evidence="4">Genome sequencing of Nitrospira japonica strain NJ11</strain>
    </source>
</reference>
<sequence length="232" mass="26780">MITIPSWLADFGLSLNRWHYKQRLESSYLRGTSIPSWFDHRIDLYYQWPNNLFWLERGFFARRYMFEGCTVLDLFCGDGFYARNLYATIAGRIDAVDKESRAIAHARAIHAHPKITYWQKDAVKDGLPGASYDVVAWFEGIEHLSEEECTLLLNRLKAAVGEQGTLVGSTPLVAKDQAGKNNWEHQHEFETADEVKSLIGRYFFDVHVEVTVYPELKAGVRRTAYFSARHPK</sequence>
<name>A0A1W1I0A7_9BACT</name>
<evidence type="ECO:0000313" key="5">
    <source>
        <dbReference type="Proteomes" id="UP000192042"/>
    </source>
</evidence>